<protein>
    <submittedName>
        <fullName evidence="1">Uncharacterized protein</fullName>
    </submittedName>
</protein>
<accession>A0A9Q0QTT2</accession>
<dbReference type="AlphaFoldDB" id="A0A9Q0QTT2"/>
<dbReference type="EMBL" id="JAMYWD010000005">
    <property type="protein sequence ID" value="KAJ4971547.1"/>
    <property type="molecule type" value="Genomic_DNA"/>
</dbReference>
<evidence type="ECO:0000313" key="1">
    <source>
        <dbReference type="EMBL" id="KAJ4971547.1"/>
    </source>
</evidence>
<evidence type="ECO:0000313" key="2">
    <source>
        <dbReference type="Proteomes" id="UP001141806"/>
    </source>
</evidence>
<name>A0A9Q0QTT2_9MAGN</name>
<reference evidence="1" key="1">
    <citation type="journal article" date="2023" name="Plant J.">
        <title>The genome of the king protea, Protea cynaroides.</title>
        <authorList>
            <person name="Chang J."/>
            <person name="Duong T.A."/>
            <person name="Schoeman C."/>
            <person name="Ma X."/>
            <person name="Roodt D."/>
            <person name="Barker N."/>
            <person name="Li Z."/>
            <person name="Van de Peer Y."/>
            <person name="Mizrachi E."/>
        </authorList>
    </citation>
    <scope>NUCLEOTIDE SEQUENCE</scope>
    <source>
        <tissue evidence="1">Young leaves</tissue>
    </source>
</reference>
<sequence length="210" mass="24159">MFSEVLRASKDSTRLNLSLVGVLLSRRLPLHIQNEIEHAVLLHVRDSDSIQGLAYQVLHVMRNSILHVKEVCVPTMVDHVSHVTVEIERSRQTSLEMMASEAYYDSRFVYHKVSRIFLRRRYPVRVFASNHALKASILVAVEVLRAEMVEGSEDGLRDLCSYEERRMQGEDSGVVELKLGWEAVSFRGQDSTLSELQCCPRISFYFYNIN</sequence>
<keyword evidence="2" id="KW-1185">Reference proteome</keyword>
<dbReference type="Proteomes" id="UP001141806">
    <property type="component" value="Unassembled WGS sequence"/>
</dbReference>
<organism evidence="1 2">
    <name type="scientific">Protea cynaroides</name>
    <dbReference type="NCBI Taxonomy" id="273540"/>
    <lineage>
        <taxon>Eukaryota</taxon>
        <taxon>Viridiplantae</taxon>
        <taxon>Streptophyta</taxon>
        <taxon>Embryophyta</taxon>
        <taxon>Tracheophyta</taxon>
        <taxon>Spermatophyta</taxon>
        <taxon>Magnoliopsida</taxon>
        <taxon>Proteales</taxon>
        <taxon>Proteaceae</taxon>
        <taxon>Protea</taxon>
    </lineage>
</organism>
<dbReference type="OrthoDB" id="425114at2759"/>
<gene>
    <name evidence="1" type="ORF">NE237_004646</name>
</gene>
<proteinExistence type="predicted"/>
<comment type="caution">
    <text evidence="1">The sequence shown here is derived from an EMBL/GenBank/DDBJ whole genome shotgun (WGS) entry which is preliminary data.</text>
</comment>